<feature type="repeat" description="PPR" evidence="2">
    <location>
        <begin position="576"/>
        <end position="610"/>
    </location>
</feature>
<dbReference type="InterPro" id="IPR033443">
    <property type="entry name" value="PROP1-like_PPR_dom"/>
</dbReference>
<feature type="domain" description="PROP1-like PPR" evidence="4">
    <location>
        <begin position="594"/>
        <end position="694"/>
    </location>
</feature>
<feature type="repeat" description="PPR" evidence="2">
    <location>
        <begin position="647"/>
        <end position="681"/>
    </location>
</feature>
<dbReference type="InterPro" id="IPR002885">
    <property type="entry name" value="PPR_rpt"/>
</dbReference>
<evidence type="ECO:0000313" key="5">
    <source>
        <dbReference type="EMBL" id="CAE8688268.1"/>
    </source>
</evidence>
<dbReference type="GO" id="GO:0007005">
    <property type="term" value="P:mitochondrion organization"/>
    <property type="evidence" value="ECO:0007669"/>
    <property type="project" value="TreeGrafter"/>
</dbReference>
<dbReference type="PANTHER" id="PTHR47934:SF6">
    <property type="entry name" value="MITOCHONDRIAL GROUP I INTRON SPLICING FACTOR CCM1-RELATED"/>
    <property type="match status" value="1"/>
</dbReference>
<feature type="region of interest" description="Disordered" evidence="3">
    <location>
        <begin position="714"/>
        <end position="737"/>
    </location>
</feature>
<evidence type="ECO:0000313" key="6">
    <source>
        <dbReference type="Proteomes" id="UP000626109"/>
    </source>
</evidence>
<dbReference type="Proteomes" id="UP000626109">
    <property type="component" value="Unassembled WGS sequence"/>
</dbReference>
<dbReference type="Pfam" id="PF17177">
    <property type="entry name" value="PPR_long"/>
    <property type="match status" value="1"/>
</dbReference>
<evidence type="ECO:0000256" key="2">
    <source>
        <dbReference type="PROSITE-ProRule" id="PRU00708"/>
    </source>
</evidence>
<dbReference type="GO" id="GO:0003729">
    <property type="term" value="F:mRNA binding"/>
    <property type="evidence" value="ECO:0007669"/>
    <property type="project" value="TreeGrafter"/>
</dbReference>
<dbReference type="GO" id="GO:0005739">
    <property type="term" value="C:mitochondrion"/>
    <property type="evidence" value="ECO:0007669"/>
    <property type="project" value="TreeGrafter"/>
</dbReference>
<feature type="repeat" description="PPR" evidence="2">
    <location>
        <begin position="504"/>
        <end position="539"/>
    </location>
</feature>
<comment type="caution">
    <text evidence="5">The sequence shown here is derived from an EMBL/GenBank/DDBJ whole genome shotgun (WGS) entry which is preliminary data.</text>
</comment>
<name>A0A813JZ30_POLGL</name>
<dbReference type="InterPro" id="IPR011990">
    <property type="entry name" value="TPR-like_helical_dom_sf"/>
</dbReference>
<feature type="repeat" description="PPR" evidence="2">
    <location>
        <begin position="540"/>
        <end position="575"/>
    </location>
</feature>
<evidence type="ECO:0000256" key="3">
    <source>
        <dbReference type="SAM" id="MobiDB-lite"/>
    </source>
</evidence>
<dbReference type="GO" id="GO:0006396">
    <property type="term" value="P:RNA processing"/>
    <property type="evidence" value="ECO:0007669"/>
    <property type="project" value="TreeGrafter"/>
</dbReference>
<feature type="compositionally biased region" description="Low complexity" evidence="3">
    <location>
        <begin position="714"/>
        <end position="725"/>
    </location>
</feature>
<dbReference type="PROSITE" id="PS51375">
    <property type="entry name" value="PPR"/>
    <property type="match status" value="6"/>
</dbReference>
<keyword evidence="1" id="KW-0677">Repeat</keyword>
<organism evidence="5 6">
    <name type="scientific">Polarella glacialis</name>
    <name type="common">Dinoflagellate</name>
    <dbReference type="NCBI Taxonomy" id="89957"/>
    <lineage>
        <taxon>Eukaryota</taxon>
        <taxon>Sar</taxon>
        <taxon>Alveolata</taxon>
        <taxon>Dinophyceae</taxon>
        <taxon>Suessiales</taxon>
        <taxon>Suessiaceae</taxon>
        <taxon>Polarella</taxon>
    </lineage>
</organism>
<protein>
    <recommendedName>
        <fullName evidence="4">PROP1-like PPR domain-containing protein</fullName>
    </recommendedName>
</protein>
<proteinExistence type="predicted"/>
<feature type="repeat" description="PPR" evidence="2">
    <location>
        <begin position="469"/>
        <end position="503"/>
    </location>
</feature>
<dbReference type="AlphaFoldDB" id="A0A813JZ30"/>
<accession>A0A813JZ30</accession>
<dbReference type="Pfam" id="PF01535">
    <property type="entry name" value="PPR"/>
    <property type="match status" value="1"/>
</dbReference>
<dbReference type="Pfam" id="PF13041">
    <property type="entry name" value="PPR_2"/>
    <property type="match status" value="2"/>
</dbReference>
<dbReference type="EMBL" id="CAJNNW010026865">
    <property type="protein sequence ID" value="CAE8688268.1"/>
    <property type="molecule type" value="Genomic_DNA"/>
</dbReference>
<sequence length="828" mass="90050">AALSVLLLHPIPYNMTIMEFVADAIQGSLGEILLFALAIVLHFAAFGKHSTRLRLWYTGANEAQKHQKLSVRTRVWEGRDGGKAVGDRDPSPRTPTDTYFLAPALLELLKEQGVQPIQQESGDDSAAKDDPVFGKISAKQTDSEIKEILAAAGMASEMLVLELALRAGRRDVLRRLLSGADPLTEVGNGKTRETIFLKRLARKGPVSDVLLCLQALSPKSANYVAALDTFVERKDAASGQMVFDTANELKIVDLSLYHSFIKLQALQKSSAGTILKDLTASGLQPNHTTMHLLVDLACKGSGGLDSVWKLMEELKSIGLQPNQITCCILLKAVQKATSAAQIERIIQILNSPECGDLDEVLIASLIDACVRAGLCDVLVRFLRKRTSGGKALQVKCPHTIGSLIRAYGAVGDLDAVWAAWREMKRVHAMPSKVTLGCMVEALASNGDPEAAYEIIRQALADPQTRELVNAVGYGSVLKGFCHNQQFDRVWDVQEEMVKQQVTFSVSTFNVLIDACARSGQMTRAAAPLLKQMCDQGLQPNLITYGSLIKGYCAENQQEKAWQLLQDMKQSSGLRPDEVTYNTLLDGFAKVGQFDRGMAVLADMRASGVVPSNYTLSLLVKLANRSKRPAKAFELVEELTREFGLRPNIHVYNNLIHACTQNGDLQRALDVFGTMLGERVRPDGRSYSVLLRSCIGKRATCEAAALLRLGAGLGGTSDSTGEETSSPSPPWRRKTSEPELHPALAAALKESSCSAAATPKEGIKALLKDVVSEVLEFLLSEGLRVQKQRDCDSLQQEALFLAKEIRAAVPGLHLSHDAMRLASMALATL</sequence>
<dbReference type="InterPro" id="IPR051114">
    <property type="entry name" value="Mito_RNA_Proc_CCM1"/>
</dbReference>
<feature type="non-terminal residue" evidence="5">
    <location>
        <position position="828"/>
    </location>
</feature>
<dbReference type="NCBIfam" id="TIGR00756">
    <property type="entry name" value="PPR"/>
    <property type="match status" value="4"/>
</dbReference>
<dbReference type="Gene3D" id="1.25.40.10">
    <property type="entry name" value="Tetratricopeptide repeat domain"/>
    <property type="match status" value="5"/>
</dbReference>
<feature type="repeat" description="PPR" evidence="2">
    <location>
        <begin position="286"/>
        <end position="321"/>
    </location>
</feature>
<reference evidence="5" key="1">
    <citation type="submission" date="2021-02" db="EMBL/GenBank/DDBJ databases">
        <authorList>
            <person name="Dougan E. K."/>
            <person name="Rhodes N."/>
            <person name="Thang M."/>
            <person name="Chan C."/>
        </authorList>
    </citation>
    <scope>NUCLEOTIDE SEQUENCE</scope>
</reference>
<evidence type="ECO:0000256" key="1">
    <source>
        <dbReference type="ARBA" id="ARBA00022737"/>
    </source>
</evidence>
<evidence type="ECO:0000259" key="4">
    <source>
        <dbReference type="Pfam" id="PF17177"/>
    </source>
</evidence>
<gene>
    <name evidence="5" type="ORF">PGLA2088_LOCUS25832</name>
</gene>
<dbReference type="PANTHER" id="PTHR47934">
    <property type="entry name" value="PENTATRICOPEPTIDE REPEAT-CONTAINING PROTEIN PET309, MITOCHONDRIAL"/>
    <property type="match status" value="1"/>
</dbReference>